<dbReference type="EMBL" id="JAJOZR010000009">
    <property type="protein sequence ID" value="MCD7110354.1"/>
    <property type="molecule type" value="Genomic_DNA"/>
</dbReference>
<dbReference type="GO" id="GO:0016706">
    <property type="term" value="F:2-oxoglutarate-dependent dioxygenase activity"/>
    <property type="evidence" value="ECO:0007669"/>
    <property type="project" value="UniProtKB-ARBA"/>
</dbReference>
<gene>
    <name evidence="1" type="ORF">LRX75_15035</name>
</gene>
<dbReference type="SUPFAM" id="SSF51197">
    <property type="entry name" value="Clavaminate synthase-like"/>
    <property type="match status" value="1"/>
</dbReference>
<reference evidence="1" key="1">
    <citation type="submission" date="2021-12" db="EMBL/GenBank/DDBJ databases">
        <authorList>
            <person name="Li Y."/>
        </authorList>
    </citation>
    <scope>NUCLEOTIDE SEQUENCE</scope>
    <source>
        <strain evidence="1">DKSPLA3</strain>
    </source>
</reference>
<proteinExistence type="predicted"/>
<organism evidence="1 2">
    <name type="scientific">Rhizobium quercicola</name>
    <dbReference type="NCBI Taxonomy" id="2901226"/>
    <lineage>
        <taxon>Bacteria</taxon>
        <taxon>Pseudomonadati</taxon>
        <taxon>Pseudomonadota</taxon>
        <taxon>Alphaproteobacteria</taxon>
        <taxon>Hyphomicrobiales</taxon>
        <taxon>Rhizobiaceae</taxon>
        <taxon>Rhizobium/Agrobacterium group</taxon>
        <taxon>Rhizobium</taxon>
    </lineage>
</organism>
<keyword evidence="1" id="KW-0560">Oxidoreductase</keyword>
<name>A0A9X1NUX3_9HYPH</name>
<accession>A0A9X1NUX3</accession>
<evidence type="ECO:0000313" key="2">
    <source>
        <dbReference type="Proteomes" id="UP001139089"/>
    </source>
</evidence>
<keyword evidence="1" id="KW-0223">Dioxygenase</keyword>
<dbReference type="Proteomes" id="UP001139089">
    <property type="component" value="Unassembled WGS sequence"/>
</dbReference>
<dbReference type="RefSeq" id="WP_231815582.1">
    <property type="nucleotide sequence ID" value="NZ_JAJOZR010000009.1"/>
</dbReference>
<evidence type="ECO:0000313" key="1">
    <source>
        <dbReference type="EMBL" id="MCD7110354.1"/>
    </source>
</evidence>
<dbReference type="Gene3D" id="2.60.120.620">
    <property type="entry name" value="q2cbj1_9rhob like domain"/>
    <property type="match status" value="1"/>
</dbReference>
<sequence>MDMSVEGKPGSGRVRGLGQRLGRMALAPLHTLQIVTGRKDFKNDVLGSERLNRKGLHVWRVKAAARVTEWRRKRLAHLVTPAERDFFAENGFIERRNLLDDSQFRALVAEVEALQAPAREMREGGAVTRRIPLTPDVLQHAPTLAAFLKDARWTGPIRYVGGFDVEPVLSIQTIFGEPSVSKGGKDPQTDLHMDTFHSTAKAWYFLYDVPEDEGPFTYVAGSHKLTPRRLAWHKRQSVLAAERRGGGAFRIPLSALKRLRLPQPTRFAVPANTLVVGDTFGFHARGHSARRSIRVELYASQRPNPFLPFIGLDSAKLPYVSGRKEVISWYFEDWLVKLKLQRLIWRPVGAVKARERPPGS</sequence>
<keyword evidence="2" id="KW-1185">Reference proteome</keyword>
<protein>
    <submittedName>
        <fullName evidence="1">Phytanoyl-CoA dioxygenase family protein</fullName>
    </submittedName>
</protein>
<dbReference type="AlphaFoldDB" id="A0A9X1NUX3"/>
<dbReference type="InterPro" id="IPR008775">
    <property type="entry name" value="Phytyl_CoA_dOase-like"/>
</dbReference>
<comment type="caution">
    <text evidence="1">The sequence shown here is derived from an EMBL/GenBank/DDBJ whole genome shotgun (WGS) entry which is preliminary data.</text>
</comment>
<dbReference type="Pfam" id="PF05721">
    <property type="entry name" value="PhyH"/>
    <property type="match status" value="1"/>
</dbReference>